<dbReference type="RefSeq" id="WP_021281145.1">
    <property type="nucleotide sequence ID" value="NZ_JAGGLL010000027.1"/>
</dbReference>
<feature type="domain" description="N-acetyltransferase" evidence="1">
    <location>
        <begin position="7"/>
        <end position="163"/>
    </location>
</feature>
<evidence type="ECO:0000313" key="2">
    <source>
        <dbReference type="EMBL" id="MBP2023358.1"/>
    </source>
</evidence>
<dbReference type="InterPro" id="IPR016181">
    <property type="entry name" value="Acyl_CoA_acyltransferase"/>
</dbReference>
<keyword evidence="3" id="KW-1185">Reference proteome</keyword>
<name>A0ABS4K6E9_9CLOT</name>
<dbReference type="Gene3D" id="3.40.630.30">
    <property type="match status" value="1"/>
</dbReference>
<dbReference type="PANTHER" id="PTHR43792">
    <property type="entry name" value="GNAT FAMILY, PUTATIVE (AFU_ORTHOLOGUE AFUA_3G00765)-RELATED-RELATED"/>
    <property type="match status" value="1"/>
</dbReference>
<dbReference type="PANTHER" id="PTHR43792:SF16">
    <property type="entry name" value="N-ACETYLTRANSFERASE DOMAIN-CONTAINING PROTEIN"/>
    <property type="match status" value="1"/>
</dbReference>
<gene>
    <name evidence="2" type="ORF">J2Z44_003195</name>
</gene>
<protein>
    <submittedName>
        <fullName evidence="2">RimJ/RimL family protein N-acetyltransferase</fullName>
    </submittedName>
</protein>
<dbReference type="InterPro" id="IPR051531">
    <property type="entry name" value="N-acetyltransferase"/>
</dbReference>
<organism evidence="2 3">
    <name type="scientific">Clostridium punense</name>
    <dbReference type="NCBI Taxonomy" id="1054297"/>
    <lineage>
        <taxon>Bacteria</taxon>
        <taxon>Bacillati</taxon>
        <taxon>Bacillota</taxon>
        <taxon>Clostridia</taxon>
        <taxon>Eubacteriales</taxon>
        <taxon>Clostridiaceae</taxon>
        <taxon>Clostridium</taxon>
    </lineage>
</organism>
<dbReference type="PROSITE" id="PS51186">
    <property type="entry name" value="GNAT"/>
    <property type="match status" value="1"/>
</dbReference>
<reference evidence="2 3" key="1">
    <citation type="submission" date="2021-03" db="EMBL/GenBank/DDBJ databases">
        <title>Genomic Encyclopedia of Type Strains, Phase IV (KMG-IV): sequencing the most valuable type-strain genomes for metagenomic binning, comparative biology and taxonomic classification.</title>
        <authorList>
            <person name="Goeker M."/>
        </authorList>
    </citation>
    <scope>NUCLEOTIDE SEQUENCE [LARGE SCALE GENOMIC DNA]</scope>
    <source>
        <strain evidence="2 3">DSM 28650</strain>
    </source>
</reference>
<comment type="caution">
    <text evidence="2">The sequence shown here is derived from an EMBL/GenBank/DDBJ whole genome shotgun (WGS) entry which is preliminary data.</text>
</comment>
<dbReference type="Proteomes" id="UP001519308">
    <property type="component" value="Unassembled WGS sequence"/>
</dbReference>
<proteinExistence type="predicted"/>
<dbReference type="Pfam" id="PF13302">
    <property type="entry name" value="Acetyltransf_3"/>
    <property type="match status" value="1"/>
</dbReference>
<evidence type="ECO:0000313" key="3">
    <source>
        <dbReference type="Proteomes" id="UP001519308"/>
    </source>
</evidence>
<dbReference type="SUPFAM" id="SSF55729">
    <property type="entry name" value="Acyl-CoA N-acyltransferases (Nat)"/>
    <property type="match status" value="1"/>
</dbReference>
<accession>A0ABS4K6E9</accession>
<dbReference type="InterPro" id="IPR000182">
    <property type="entry name" value="GNAT_dom"/>
</dbReference>
<evidence type="ECO:0000259" key="1">
    <source>
        <dbReference type="PROSITE" id="PS51186"/>
    </source>
</evidence>
<sequence>MLNGKNISLRLIQDEDIPEMLELMNDLAHRGDYLGVQLHHESKIRKYQSDTGFWEKDFGRMLIIDKSHRILGVITFFKGFGDCEGYEIGCQIYRKEDWGKGYATEAVKIFSAYIFELKPIQRLQICTAKENIAARKAAEKCGFIFEGTMRKAFFARGKYHDLDVLSMLREESSPLSVNYHTKE</sequence>
<dbReference type="EMBL" id="JAGGLL010000027">
    <property type="protein sequence ID" value="MBP2023358.1"/>
    <property type="molecule type" value="Genomic_DNA"/>
</dbReference>